<dbReference type="SUPFAM" id="SSF47672">
    <property type="entry name" value="Transferrin receptor-like dimerisation domain"/>
    <property type="match status" value="1"/>
</dbReference>
<feature type="compositionally biased region" description="Polar residues" evidence="1">
    <location>
        <begin position="1178"/>
        <end position="1189"/>
    </location>
</feature>
<dbReference type="Gene3D" id="3.30.420.10">
    <property type="entry name" value="Ribonuclease H-like superfamily/Ribonuclease H"/>
    <property type="match status" value="1"/>
</dbReference>
<keyword evidence="4" id="KW-1185">Reference proteome</keyword>
<name>A0A7M6DQJ9_9CNID</name>
<organism evidence="3 4">
    <name type="scientific">Clytia hemisphaerica</name>
    <dbReference type="NCBI Taxonomy" id="252671"/>
    <lineage>
        <taxon>Eukaryota</taxon>
        <taxon>Metazoa</taxon>
        <taxon>Cnidaria</taxon>
        <taxon>Hydrozoa</taxon>
        <taxon>Hydroidolina</taxon>
        <taxon>Leptothecata</taxon>
        <taxon>Obeliida</taxon>
        <taxon>Clytiidae</taxon>
        <taxon>Clytia</taxon>
    </lineage>
</organism>
<dbReference type="InterPro" id="IPR036397">
    <property type="entry name" value="RNaseH_sf"/>
</dbReference>
<dbReference type="PROSITE" id="PS50994">
    <property type="entry name" value="INTEGRASE"/>
    <property type="match status" value="1"/>
</dbReference>
<feature type="region of interest" description="Disordered" evidence="1">
    <location>
        <begin position="527"/>
        <end position="549"/>
    </location>
</feature>
<dbReference type="EnsemblMetazoa" id="CLYHEMT022678.3">
    <property type="protein sequence ID" value="CLYHEMP022678.3"/>
    <property type="gene ID" value="CLYHEMG022678"/>
</dbReference>
<accession>A0A7M6DQJ9</accession>
<protein>
    <recommendedName>
        <fullName evidence="2">Integrase catalytic domain-containing protein</fullName>
    </recommendedName>
</protein>
<feature type="domain" description="Integrase catalytic" evidence="2">
    <location>
        <begin position="1773"/>
        <end position="1964"/>
    </location>
</feature>
<feature type="region of interest" description="Disordered" evidence="1">
    <location>
        <begin position="1178"/>
        <end position="1200"/>
    </location>
</feature>
<dbReference type="GO" id="GO:0015074">
    <property type="term" value="P:DNA integration"/>
    <property type="evidence" value="ECO:0007669"/>
    <property type="project" value="InterPro"/>
</dbReference>
<evidence type="ECO:0000313" key="4">
    <source>
        <dbReference type="Proteomes" id="UP000594262"/>
    </source>
</evidence>
<evidence type="ECO:0000259" key="2">
    <source>
        <dbReference type="PROSITE" id="PS50994"/>
    </source>
</evidence>
<dbReference type="Proteomes" id="UP000594262">
    <property type="component" value="Unplaced"/>
</dbReference>
<evidence type="ECO:0000256" key="1">
    <source>
        <dbReference type="SAM" id="MobiDB-lite"/>
    </source>
</evidence>
<dbReference type="PANTHER" id="PTHR47331">
    <property type="entry name" value="PHD-TYPE DOMAIN-CONTAINING PROTEIN"/>
    <property type="match status" value="1"/>
</dbReference>
<dbReference type="InterPro" id="IPR036757">
    <property type="entry name" value="TFR-like_dimer_dom_sf"/>
</dbReference>
<feature type="compositionally biased region" description="Basic and acidic residues" evidence="1">
    <location>
        <begin position="1190"/>
        <end position="1200"/>
    </location>
</feature>
<dbReference type="GO" id="GO:0003676">
    <property type="term" value="F:nucleic acid binding"/>
    <property type="evidence" value="ECO:0007669"/>
    <property type="project" value="InterPro"/>
</dbReference>
<reference evidence="3" key="1">
    <citation type="submission" date="2021-01" db="UniProtKB">
        <authorList>
            <consortium name="EnsemblMetazoa"/>
        </authorList>
    </citation>
    <scope>IDENTIFICATION</scope>
</reference>
<evidence type="ECO:0000313" key="3">
    <source>
        <dbReference type="EnsemblMetazoa" id="CLYHEMP022678.3"/>
    </source>
</evidence>
<dbReference type="PANTHER" id="PTHR47331:SF1">
    <property type="entry name" value="GAG-LIKE PROTEIN"/>
    <property type="match status" value="1"/>
</dbReference>
<dbReference type="RefSeq" id="XP_066935402.1">
    <property type="nucleotide sequence ID" value="XM_067079301.1"/>
</dbReference>
<dbReference type="InterPro" id="IPR008042">
    <property type="entry name" value="Retrotrans_Pao"/>
</dbReference>
<sequence length="2077" mass="237541">MTKYIASVKKDKEKLNNPMFVRMLNDKLMQLEKGFAYPGGVPGRPQLNLNTSHPYHNNHVVLQTSLAVLPCYIQTESRFNQKLIQTNHVAPLTIFMLLRSKKRIDYKMFSEDGTKHLKPDLTGATAGVVADELQHVINSITLILEEIKDFIIESAIDGLTPPEEIDDNISKIGSMRSTLRHLFIKVPNDSIDKTLFESYDSAISSIQMYITDAKQTKRDQREFVENSSKEAKSKSIEFSIKNVDHSLKLIESQLSIDFNEVTDTVVQSASKDIPDITKSMEKIAIELKVLIRDTTGTTKEPSVTMLQQKYSRLITSLQTFSTNVKKQLADREIDKLSTFKDSILKIKRQKFSGFDSKLDIYSFQTEFEKLHKRHTPRCYMPDLLRNNYLEDPALSIVKAETNIDEIWKRLKSSFGNTNILLNNKLQELSSLENIWRLKNPSKIAEALTKIISLMKDLMSLSEQHNIEAKLYNSDGIQRLYKLIGDSRTTRWFESICDQDLEGKELWFQLIEFLERDLKVQQQKQLLTSLDTDKPPRGQHSHPSIRDPSIPIPDDQTQCAICGSKDHPTTIGPKGNKLIQYFVCKEFADMSPSERFSILKRKHLCHQCLFPGAHVDTGKHQEGKCQRQFICRHKDHDNFTIKKHVLVCEEHKRDQENVNQLERFKQRCISKRNNMPEFSKNISNFIAISSFQTRSPKDSVDESAIFQFQEVTINHKPYLIFYDSGCDDFIVRTSSVKSLDAELQCQIPINLGGVGGVTTPIRTNVYSVKIPTHDGSDATFVGISLDKITSTFPTYHLNGQVEHDVHEAYKKVGGDPSQLPKLPPTIGGNVDLMIGIRYLRYFPKFVFQMPSGLTIYQSIFRSSCGSRGVIGGPHQLFTMINNEFHRTGKSDFISKQFRLYQTGYQLNPDVPLLCTTRTYQVSNNSYPGQQSTFDIAESAGSKVTYRCTKCRSCVDCKSNGSIEATSIREEVEQELINKSIIVKSDEQVTIATLPFIQDPITRLVPNRSRALKVYNQQVSKLNRHPEDKSDVLESERKLQRLGHVDYVNNLPKDQQDQLSSNAIQNYIPWRAVWKLSSLTTPCRIVFDASQPTSSGYSLNSILAKGTNGMNKLVEILIRWYTHRSAFHTDVTKMYNSVKLCSDYWCYQRYLWHDTLDINQPPEEKVIKTLIYGVRSSGNQSERGIRQTSSLSKEEFNDQTSKQRADQMEIALSRGGFGLKGFTFSGDDPPASLTKDGESIGVGGLIWYPKSDQIAIDVTELNFAKKHRGKKPTIQVGVIPSKLTRRHCVSKVGEIFDITGKLTPITASFKLDLRSLVDLGLSWDDAIPDNLRPIWEDNFTMMQEIKNIRYQRTIVPPDAVNLNINTVDFGDASKQMAAVAIYARMLRKNGEYSSQLIFSRSKVISPTTQPRAELIAAVLNAHTGEVVRRALKSKHDGSIKLTDSTINLHWISNDEITLKPFVRNRIIEIKRFTSSENWYYINTKQMLADLPRRRGCKLFDINNSSRWINGDSWMTTDVKDFPIKKVSQIILNSSDLTQMKKKATFESNQHHSFTKTSGHSSLPAEVSERYSFSKYLIDPNRFRFTKVIRILALVFKYLQKLRYLAQQRRASNTDNHQLIIKLDDMEVHIKSAEVYFWHKGTNEVKRFVSPNKYKRISTEVDGVLIYTGRILPNESIDIVTPMTRVMKDLHQTVFCVPILEKHSPLSYAILQEVHWFNKTVKHSGIESTLRYASKVAHIIEGREVTKKIKRACKLCRYLEKQRIKVSMGKIPNSCMTIAPAFYNTQCDLAGPFQAYSSFNKTIKIWLTIFCCSTTSTISIKTMDDYSTPSFLLSLTRFACDNGYPMNMFIDQGSQMVKGCDDSRISFKDLKNRLQDSTRSTDVKMNFEVCPVGGHNYNGKVERKIREVKSSINKSFQGRRLSILQWETLSSEVANSMNDLPMALNGIVSDYESMDFITPNRLKLGRNNDRSPTEPLIVSKNPSKILQTNTEILDIWFDNWLINHVPKITYQPKWFINDRDIMVGDIVLFLKNDSLINSTYQYGIVREYSQDEIQKFGKSKSHTRTIMKACSARRIVQFVS</sequence>
<dbReference type="Gene3D" id="1.20.930.40">
    <property type="entry name" value="Transferrin receptor-like, dimerisation domain"/>
    <property type="match status" value="1"/>
</dbReference>
<dbReference type="InterPro" id="IPR001584">
    <property type="entry name" value="Integrase_cat-core"/>
</dbReference>
<dbReference type="GeneID" id="136822991"/>
<dbReference type="OrthoDB" id="5985737at2759"/>
<dbReference type="Pfam" id="PF05380">
    <property type="entry name" value="Peptidase_A17"/>
    <property type="match status" value="1"/>
</dbReference>
<proteinExistence type="predicted"/>